<dbReference type="PANTHER" id="PTHR10283">
    <property type="entry name" value="SOLUTE CARRIER FAMILY 13 MEMBER"/>
    <property type="match status" value="1"/>
</dbReference>
<keyword evidence="8" id="KW-1185">Reference proteome</keyword>
<feature type="transmembrane region" description="Helical" evidence="6">
    <location>
        <begin position="20"/>
        <end position="39"/>
    </location>
</feature>
<evidence type="ECO:0000313" key="8">
    <source>
        <dbReference type="Proteomes" id="UP001549366"/>
    </source>
</evidence>
<evidence type="ECO:0000256" key="3">
    <source>
        <dbReference type="ARBA" id="ARBA00022692"/>
    </source>
</evidence>
<feature type="transmembrane region" description="Helical" evidence="6">
    <location>
        <begin position="60"/>
        <end position="84"/>
    </location>
</feature>
<feature type="transmembrane region" description="Helical" evidence="6">
    <location>
        <begin position="427"/>
        <end position="447"/>
    </location>
</feature>
<name>A0ABV2SJ29_9GAMM</name>
<feature type="transmembrane region" description="Helical" evidence="6">
    <location>
        <begin position="96"/>
        <end position="114"/>
    </location>
</feature>
<dbReference type="PROSITE" id="PS01271">
    <property type="entry name" value="NA_SULFATE"/>
    <property type="match status" value="1"/>
</dbReference>
<feature type="transmembrane region" description="Helical" evidence="6">
    <location>
        <begin position="185"/>
        <end position="205"/>
    </location>
</feature>
<evidence type="ECO:0000313" key="7">
    <source>
        <dbReference type="EMBL" id="MET4757766.1"/>
    </source>
</evidence>
<dbReference type="Proteomes" id="UP001549366">
    <property type="component" value="Unassembled WGS sequence"/>
</dbReference>
<sequence>MSHPPSEDEAPTVDTELGATRWLIGFVSGVLLLGITLFVPAPEGMSDPAWRCAGLAMMMAVFWSTEALPIPVTALLPLLLAPLLNLSGLDKVAAPYAHPVIFLFMGGFILGLAMERWNLHRRIALHTMLACGTGERRQVTGFMVATAFISMWVSNTATAIMMLPIGMSVIAMMRDHHQNQGEFPGALLLAIAYGASIGGFATLIGTPPNALLAAFLQEQYGIELGFAQWLIIGVPTSVLMLIVTGWWLSRGGYNLRTEDNETVRHSLKQQLTEMGGLSRAEKAVATIFLLTAAGWIFRPLILRHFPGIPLTDTTIALCGAIALFVIPVRWKNLAFLMGWKDIQRLPWDVLLLFGGGLSLAAMIRKTGLAEWIAGNMNILEGMPLLMAIGLVVTVIIFLTEITSNTATTAAFLPPLGALAVSLGMDPQMLAIPAAIAASCAFMLPVATPPNAIVFGSGLLSIRQMVRSGLILNLAGIAIITGLCSLLVGKIF</sequence>
<keyword evidence="5 6" id="KW-0472">Membrane</keyword>
<dbReference type="InterPro" id="IPR001898">
    <property type="entry name" value="SLC13A/DASS"/>
</dbReference>
<proteinExistence type="predicted"/>
<keyword evidence="2" id="KW-0813">Transport</keyword>
<dbReference type="NCBIfam" id="TIGR00785">
    <property type="entry name" value="dass"/>
    <property type="match status" value="1"/>
</dbReference>
<feature type="transmembrane region" description="Helical" evidence="6">
    <location>
        <begin position="384"/>
        <end position="407"/>
    </location>
</feature>
<dbReference type="RefSeq" id="WP_354007895.1">
    <property type="nucleotide sequence ID" value="NZ_JBEWTA010000001.1"/>
</dbReference>
<feature type="transmembrane region" description="Helical" evidence="6">
    <location>
        <begin position="313"/>
        <end position="330"/>
    </location>
</feature>
<feature type="transmembrane region" description="Helical" evidence="6">
    <location>
        <begin position="226"/>
        <end position="248"/>
    </location>
</feature>
<evidence type="ECO:0000256" key="5">
    <source>
        <dbReference type="ARBA" id="ARBA00023136"/>
    </source>
</evidence>
<dbReference type="CDD" id="cd01115">
    <property type="entry name" value="SLC13_permease"/>
    <property type="match status" value="1"/>
</dbReference>
<feature type="transmembrane region" description="Helical" evidence="6">
    <location>
        <begin position="468"/>
        <end position="488"/>
    </location>
</feature>
<evidence type="ECO:0000256" key="6">
    <source>
        <dbReference type="SAM" id="Phobius"/>
    </source>
</evidence>
<comment type="caution">
    <text evidence="7">The sequence shown here is derived from an EMBL/GenBank/DDBJ whole genome shotgun (WGS) entry which is preliminary data.</text>
</comment>
<dbReference type="Pfam" id="PF00939">
    <property type="entry name" value="Na_sulph_symp"/>
    <property type="match status" value="1"/>
</dbReference>
<evidence type="ECO:0000256" key="4">
    <source>
        <dbReference type="ARBA" id="ARBA00022989"/>
    </source>
</evidence>
<organism evidence="7 8">
    <name type="scientific">Endozoicomonas lisbonensis</name>
    <dbReference type="NCBI Taxonomy" id="3120522"/>
    <lineage>
        <taxon>Bacteria</taxon>
        <taxon>Pseudomonadati</taxon>
        <taxon>Pseudomonadota</taxon>
        <taxon>Gammaproteobacteria</taxon>
        <taxon>Oceanospirillales</taxon>
        <taxon>Endozoicomonadaceae</taxon>
        <taxon>Endozoicomonas</taxon>
    </lineage>
</organism>
<evidence type="ECO:0000256" key="2">
    <source>
        <dbReference type="ARBA" id="ARBA00022448"/>
    </source>
</evidence>
<reference evidence="7 8" key="1">
    <citation type="submission" date="2024-06" db="EMBL/GenBank/DDBJ databases">
        <title>Genomic Encyclopedia of Type Strains, Phase V (KMG-V): Genome sequencing to study the core and pangenomes of soil and plant-associated prokaryotes.</title>
        <authorList>
            <person name="Whitman W."/>
        </authorList>
    </citation>
    <scope>NUCLEOTIDE SEQUENCE [LARGE SCALE GENOMIC DNA]</scope>
    <source>
        <strain evidence="7 8">NE40</strain>
    </source>
</reference>
<dbReference type="EMBL" id="JBEWTB010000002">
    <property type="protein sequence ID" value="MET4757766.1"/>
    <property type="molecule type" value="Genomic_DNA"/>
</dbReference>
<keyword evidence="3 6" id="KW-0812">Transmembrane</keyword>
<dbReference type="PANTHER" id="PTHR10283:SF82">
    <property type="entry name" value="SOLUTE CARRIER FAMILY 13 MEMBER 2"/>
    <property type="match status" value="1"/>
</dbReference>
<feature type="transmembrane region" description="Helical" evidence="6">
    <location>
        <begin position="345"/>
        <end position="363"/>
    </location>
</feature>
<accession>A0ABV2SJ29</accession>
<feature type="transmembrane region" description="Helical" evidence="6">
    <location>
        <begin position="142"/>
        <end position="165"/>
    </location>
</feature>
<feature type="transmembrane region" description="Helical" evidence="6">
    <location>
        <begin position="283"/>
        <end position="301"/>
    </location>
</feature>
<gene>
    <name evidence="7" type="ORF">V5J35_002958</name>
</gene>
<comment type="subcellular location">
    <subcellularLocation>
        <location evidence="1">Membrane</location>
        <topology evidence="1">Multi-pass membrane protein</topology>
    </subcellularLocation>
</comment>
<protein>
    <submittedName>
        <fullName evidence="7">Sodium-dependent dicarboxylate transporter 2/3/5</fullName>
    </submittedName>
</protein>
<evidence type="ECO:0000256" key="1">
    <source>
        <dbReference type="ARBA" id="ARBA00004141"/>
    </source>
</evidence>
<dbReference type="InterPro" id="IPR031312">
    <property type="entry name" value="Na/sul_symport_CS"/>
</dbReference>
<keyword evidence="4 6" id="KW-1133">Transmembrane helix</keyword>